<name>A0A1I5IBC2_9GAMM</name>
<evidence type="ECO:0000313" key="2">
    <source>
        <dbReference type="EMBL" id="SFO57510.1"/>
    </source>
</evidence>
<keyword evidence="1" id="KW-0812">Transmembrane</keyword>
<gene>
    <name evidence="2" type="ORF">SAMN05428971_4535</name>
</gene>
<dbReference type="EMBL" id="FOVG01000011">
    <property type="protein sequence ID" value="SFO57510.1"/>
    <property type="molecule type" value="Genomic_DNA"/>
</dbReference>
<keyword evidence="3" id="KW-1185">Reference proteome</keyword>
<dbReference type="AlphaFoldDB" id="A0A1I5IBC2"/>
<accession>A0A1I5IBC2</accession>
<protein>
    <submittedName>
        <fullName evidence="2">Uncharacterized protein</fullName>
    </submittedName>
</protein>
<evidence type="ECO:0000256" key="1">
    <source>
        <dbReference type="SAM" id="Phobius"/>
    </source>
</evidence>
<proteinExistence type="predicted"/>
<sequence length="80" mass="9017">MFRADKCRMFAVMRCNIINNDKAAIIEGIMTFCGYADESVITFIFLLLLKAILVIPSSPLFSLINQRFVIHFTCAVLLIG</sequence>
<reference evidence="3" key="1">
    <citation type="submission" date="2016-10" db="EMBL/GenBank/DDBJ databases">
        <authorList>
            <person name="Varghese N."/>
            <person name="Submissions S."/>
        </authorList>
    </citation>
    <scope>NUCLEOTIDE SEQUENCE [LARGE SCALE GENOMIC DNA]</scope>
    <source>
        <strain evidence="3">OV426</strain>
    </source>
</reference>
<feature type="transmembrane region" description="Helical" evidence="1">
    <location>
        <begin position="40"/>
        <end position="61"/>
    </location>
</feature>
<dbReference type="Proteomes" id="UP000198968">
    <property type="component" value="Unassembled WGS sequence"/>
</dbReference>
<evidence type="ECO:0000313" key="3">
    <source>
        <dbReference type="Proteomes" id="UP000198968"/>
    </source>
</evidence>
<keyword evidence="1" id="KW-0472">Membrane</keyword>
<keyword evidence="1" id="KW-1133">Transmembrane helix</keyword>
<organism evidence="2 3">
    <name type="scientific">Candidatus Pantoea varia</name>
    <dbReference type="NCBI Taxonomy" id="1881036"/>
    <lineage>
        <taxon>Bacteria</taxon>
        <taxon>Pseudomonadati</taxon>
        <taxon>Pseudomonadota</taxon>
        <taxon>Gammaproteobacteria</taxon>
        <taxon>Enterobacterales</taxon>
        <taxon>Erwiniaceae</taxon>
        <taxon>Pantoea</taxon>
    </lineage>
</organism>